<accession>A0A0S7BX33</accession>
<protein>
    <recommendedName>
        <fullName evidence="2 3">Single-stranded DNA-binding protein</fullName>
        <shortName evidence="2">SSB</shortName>
    </recommendedName>
</protein>
<dbReference type="STRING" id="1678841.TBC1_11431"/>
<dbReference type="PROSITE" id="PS50935">
    <property type="entry name" value="SSB"/>
    <property type="match status" value="1"/>
</dbReference>
<dbReference type="Proteomes" id="UP000053091">
    <property type="component" value="Unassembled WGS sequence"/>
</dbReference>
<dbReference type="NCBIfam" id="TIGR00621">
    <property type="entry name" value="ssb"/>
    <property type="match status" value="1"/>
</dbReference>
<dbReference type="PANTHER" id="PTHR10302">
    <property type="entry name" value="SINGLE-STRANDED DNA-BINDING PROTEIN"/>
    <property type="match status" value="1"/>
</dbReference>
<dbReference type="EMBL" id="DF968182">
    <property type="protein sequence ID" value="GAP42302.1"/>
    <property type="molecule type" value="Genomic_DNA"/>
</dbReference>
<comment type="subunit">
    <text evidence="2">Homotetramer.</text>
</comment>
<reference evidence="4" key="1">
    <citation type="journal article" date="2015" name="Genome Announc.">
        <title>Draft Genome Sequence of Bacteroidales Strain TBC1, a Novel Isolate from a Methanogenic Wastewater Treatment System.</title>
        <authorList>
            <person name="Tourlousse D.M."/>
            <person name="Matsuura N."/>
            <person name="Sun L."/>
            <person name="Toyonaga M."/>
            <person name="Kuroda K."/>
            <person name="Ohashi A."/>
            <person name="Cruz R."/>
            <person name="Yamaguchi T."/>
            <person name="Sekiguchi Y."/>
        </authorList>
    </citation>
    <scope>NUCLEOTIDE SEQUENCE [LARGE SCALE GENOMIC DNA]</scope>
    <source>
        <strain evidence="4">TBC1</strain>
    </source>
</reference>
<dbReference type="InterPro" id="IPR011344">
    <property type="entry name" value="ssDNA-bd"/>
</dbReference>
<dbReference type="InterPro" id="IPR012340">
    <property type="entry name" value="NA-bd_OB-fold"/>
</dbReference>
<dbReference type="GO" id="GO:0009295">
    <property type="term" value="C:nucleoid"/>
    <property type="evidence" value="ECO:0007669"/>
    <property type="project" value="TreeGrafter"/>
</dbReference>
<sequence length="114" mass="12803">MNNLNNTVQLIGRLGADPEVRTLKGDRRYARLRLATSDTYFNKAGEKVQETQWHNLVAWGGLADVCANHLSKGQEIAVEGKLGYRIYTDKDNNKQFITEVTIHDLLMISGRKAG</sequence>
<keyword evidence="5" id="KW-1185">Reference proteome</keyword>
<dbReference type="OrthoDB" id="9809878at2"/>
<dbReference type="GO" id="GO:0003697">
    <property type="term" value="F:single-stranded DNA binding"/>
    <property type="evidence" value="ECO:0007669"/>
    <property type="project" value="UniProtKB-UniRule"/>
</dbReference>
<gene>
    <name evidence="4" type="ORF">TBC1_11431</name>
</gene>
<evidence type="ECO:0000256" key="1">
    <source>
        <dbReference type="ARBA" id="ARBA00023125"/>
    </source>
</evidence>
<dbReference type="PANTHER" id="PTHR10302:SF0">
    <property type="entry name" value="SINGLE-STRANDED DNA-BINDING PROTEIN, MITOCHONDRIAL"/>
    <property type="match status" value="1"/>
</dbReference>
<organism evidence="4">
    <name type="scientific">Lentimicrobium saccharophilum</name>
    <dbReference type="NCBI Taxonomy" id="1678841"/>
    <lineage>
        <taxon>Bacteria</taxon>
        <taxon>Pseudomonadati</taxon>
        <taxon>Bacteroidota</taxon>
        <taxon>Bacteroidia</taxon>
        <taxon>Bacteroidales</taxon>
        <taxon>Lentimicrobiaceae</taxon>
        <taxon>Lentimicrobium</taxon>
    </lineage>
</organism>
<dbReference type="RefSeq" id="WP_062037808.1">
    <property type="nucleotide sequence ID" value="NZ_DF968182.1"/>
</dbReference>
<evidence type="ECO:0000256" key="3">
    <source>
        <dbReference type="PIRNR" id="PIRNR002070"/>
    </source>
</evidence>
<dbReference type="SUPFAM" id="SSF50249">
    <property type="entry name" value="Nucleic acid-binding proteins"/>
    <property type="match status" value="1"/>
</dbReference>
<dbReference type="HAMAP" id="MF_00984">
    <property type="entry name" value="SSB"/>
    <property type="match status" value="1"/>
</dbReference>
<dbReference type="GO" id="GO:0006260">
    <property type="term" value="P:DNA replication"/>
    <property type="evidence" value="ECO:0007669"/>
    <property type="project" value="InterPro"/>
</dbReference>
<dbReference type="Gene3D" id="2.40.50.140">
    <property type="entry name" value="Nucleic acid-binding proteins"/>
    <property type="match status" value="1"/>
</dbReference>
<dbReference type="PATRIC" id="fig|1678841.3.peg.492"/>
<dbReference type="Pfam" id="PF00436">
    <property type="entry name" value="SSB"/>
    <property type="match status" value="1"/>
</dbReference>
<evidence type="ECO:0000256" key="2">
    <source>
        <dbReference type="HAMAP-Rule" id="MF_00984"/>
    </source>
</evidence>
<comment type="caution">
    <text evidence="2">Lacks conserved residue(s) required for the propagation of feature annotation.</text>
</comment>
<dbReference type="CDD" id="cd04496">
    <property type="entry name" value="SSB_OBF"/>
    <property type="match status" value="1"/>
</dbReference>
<proteinExistence type="inferred from homology"/>
<keyword evidence="1 2" id="KW-0238">DNA-binding</keyword>
<name>A0A0S7BX33_9BACT</name>
<evidence type="ECO:0000313" key="5">
    <source>
        <dbReference type="Proteomes" id="UP000053091"/>
    </source>
</evidence>
<dbReference type="AlphaFoldDB" id="A0A0S7BX33"/>
<evidence type="ECO:0000313" key="4">
    <source>
        <dbReference type="EMBL" id="GAP42302.1"/>
    </source>
</evidence>
<dbReference type="PIRSF" id="PIRSF002070">
    <property type="entry name" value="SSB"/>
    <property type="match status" value="1"/>
</dbReference>
<dbReference type="InterPro" id="IPR000424">
    <property type="entry name" value="Primosome_PriB/ssb"/>
</dbReference>